<dbReference type="HOGENOM" id="CLU_088930_0_0_6"/>
<sequence length="265" mass="30240">MIVAQAPDSTAQWLLLDVPGQPRAGARLIQQFAQARRFWLFDSTELQPLREHGPVLVDLKGCPALAELCLREPHLWSGLLLVSEASPSQLLEHLRRMLTVTFGLHHRALLSYYNPHTASYFFDACDALELSRWLGPISQLRWFGGTWADRAIGSQGWQQLFNPGLAVSPLTIEENLTPRQRHTLQTCLLEQHVWHWSRSTGTDYNSLWALVQEGLALGFSERPVLDGWLWLRLQYPDASPVQPLPGITQQERLDSLRNLWQNDQP</sequence>
<evidence type="ECO:0000259" key="1">
    <source>
        <dbReference type="Pfam" id="PF13503"/>
    </source>
</evidence>
<organism evidence="2 3">
    <name type="scientific">Pseudomonas mandelii JR-1</name>
    <dbReference type="NCBI Taxonomy" id="1147786"/>
    <lineage>
        <taxon>Bacteria</taxon>
        <taxon>Pseudomonadati</taxon>
        <taxon>Pseudomonadota</taxon>
        <taxon>Gammaproteobacteria</taxon>
        <taxon>Pseudomonadales</taxon>
        <taxon>Pseudomonadaceae</taxon>
        <taxon>Pseudomonas</taxon>
    </lineage>
</organism>
<reference evidence="2 3" key="1">
    <citation type="journal article" date="2012" name="J. Bacteriol.">
        <title>Genome sequence of cold-adapted Pseudomonas mandelii strain JR-1.</title>
        <authorList>
            <person name="Jang S.H."/>
            <person name="Kim J."/>
            <person name="Kim J."/>
            <person name="Hong S."/>
            <person name="Lee C."/>
        </authorList>
    </citation>
    <scope>NUCLEOTIDE SEQUENCE [LARGE SCALE GENOMIC DNA]</scope>
    <source>
        <strain evidence="2 3">JR-1</strain>
    </source>
</reference>
<evidence type="ECO:0000313" key="2">
    <source>
        <dbReference type="EMBL" id="AHZ69902.1"/>
    </source>
</evidence>
<dbReference type="AlphaFoldDB" id="A0A024EAT0"/>
<feature type="domain" description="DUF4123" evidence="1">
    <location>
        <begin position="13"/>
        <end position="131"/>
    </location>
</feature>
<dbReference type="EMBL" id="CP005960">
    <property type="protein sequence ID" value="AHZ69902.1"/>
    <property type="molecule type" value="Genomic_DNA"/>
</dbReference>
<gene>
    <name evidence="2" type="ORF">OU5_2823</name>
</gene>
<evidence type="ECO:0000313" key="3">
    <source>
        <dbReference type="Proteomes" id="UP000026913"/>
    </source>
</evidence>
<proteinExistence type="predicted"/>
<dbReference type="KEGG" id="pman:OU5_2823"/>
<dbReference type="Proteomes" id="UP000026913">
    <property type="component" value="Chromosome"/>
</dbReference>
<dbReference type="OrthoDB" id="6363308at2"/>
<name>A0A024EAT0_9PSED</name>
<accession>A0A024EAT0</accession>
<dbReference type="RefSeq" id="WP_010463862.1">
    <property type="nucleotide sequence ID" value="NZ_CP005960.1"/>
</dbReference>
<dbReference type="Pfam" id="PF13503">
    <property type="entry name" value="DUF4123"/>
    <property type="match status" value="1"/>
</dbReference>
<dbReference type="InterPro" id="IPR025391">
    <property type="entry name" value="DUF4123"/>
</dbReference>
<protein>
    <recommendedName>
        <fullName evidence="1">DUF4123 domain-containing protein</fullName>
    </recommendedName>
</protein>